<feature type="region of interest" description="Disordered" evidence="1">
    <location>
        <begin position="1"/>
        <end position="30"/>
    </location>
</feature>
<reference evidence="2 3" key="1">
    <citation type="submission" date="2017-12" db="EMBL/GenBank/DDBJ databases">
        <title>Sequencing, de novo assembly and annotation of complete genome of a new Thraustochytrid species, strain FCC1311.</title>
        <authorList>
            <person name="Sedici K."/>
            <person name="Godart F."/>
            <person name="Aiese Cigliano R."/>
            <person name="Sanseverino W."/>
            <person name="Barakat M."/>
            <person name="Ortet P."/>
            <person name="Marechal E."/>
            <person name="Cagnac O."/>
            <person name="Amato A."/>
        </authorList>
    </citation>
    <scope>NUCLEOTIDE SEQUENCE [LARGE SCALE GENOMIC DNA]</scope>
</reference>
<dbReference type="AlphaFoldDB" id="A0A2R5G184"/>
<evidence type="ECO:0000313" key="2">
    <source>
        <dbReference type="EMBL" id="GBG24786.1"/>
    </source>
</evidence>
<evidence type="ECO:0000313" key="3">
    <source>
        <dbReference type="Proteomes" id="UP000241890"/>
    </source>
</evidence>
<accession>A0A2R5G184</accession>
<dbReference type="InParanoid" id="A0A2R5G184"/>
<name>A0A2R5G184_9STRA</name>
<gene>
    <name evidence="2" type="ORF">FCC1311_010042</name>
</gene>
<keyword evidence="3" id="KW-1185">Reference proteome</keyword>
<proteinExistence type="predicted"/>
<dbReference type="Proteomes" id="UP000241890">
    <property type="component" value="Unassembled WGS sequence"/>
</dbReference>
<evidence type="ECO:0000256" key="1">
    <source>
        <dbReference type="SAM" id="MobiDB-lite"/>
    </source>
</evidence>
<dbReference type="EMBL" id="BEYU01000008">
    <property type="protein sequence ID" value="GBG24786.1"/>
    <property type="molecule type" value="Genomic_DNA"/>
</dbReference>
<comment type="caution">
    <text evidence="2">The sequence shown here is derived from an EMBL/GenBank/DDBJ whole genome shotgun (WGS) entry which is preliminary data.</text>
</comment>
<organism evidence="2 3">
    <name type="scientific">Hondaea fermentalgiana</name>
    <dbReference type="NCBI Taxonomy" id="2315210"/>
    <lineage>
        <taxon>Eukaryota</taxon>
        <taxon>Sar</taxon>
        <taxon>Stramenopiles</taxon>
        <taxon>Bigyra</taxon>
        <taxon>Labyrinthulomycetes</taxon>
        <taxon>Thraustochytrida</taxon>
        <taxon>Thraustochytriidae</taxon>
        <taxon>Hondaea</taxon>
    </lineage>
</organism>
<protein>
    <submittedName>
        <fullName evidence="2">Uncharacterized protein</fullName>
    </submittedName>
</protein>
<sequence>MAELGTKVEPVAAHATPHSSARRRSSAHGSGIRLSHEHLVLLRPDLGMTTPAEKLASAGVFQWCAFLCCAPTSDTGLAVEDPQTAEIRNILSAGQSLPAYVVQVEPLVIGVYCDVLDAAVLLRYPAQISVSLVHGFHLQPRSRLLAIATLSPKLREADEMEADIEPGLVANERAIQTYAGFRPEIVNFISTDEVRILDCQNEIDEQIWSRARVVIDERASVDDIIYRDGLPGRTFAPRRA</sequence>